<organism evidence="5 6">
    <name type="scientific">Sinanodonta woodiana</name>
    <name type="common">Chinese pond mussel</name>
    <name type="synonym">Anodonta woodiana</name>
    <dbReference type="NCBI Taxonomy" id="1069815"/>
    <lineage>
        <taxon>Eukaryota</taxon>
        <taxon>Metazoa</taxon>
        <taxon>Spiralia</taxon>
        <taxon>Lophotrochozoa</taxon>
        <taxon>Mollusca</taxon>
        <taxon>Bivalvia</taxon>
        <taxon>Autobranchia</taxon>
        <taxon>Heteroconchia</taxon>
        <taxon>Palaeoheterodonta</taxon>
        <taxon>Unionida</taxon>
        <taxon>Unionoidea</taxon>
        <taxon>Unionidae</taxon>
        <taxon>Unioninae</taxon>
        <taxon>Sinanodonta</taxon>
    </lineage>
</organism>
<dbReference type="PANTHER" id="PTHR46312:SF2">
    <property type="entry name" value="NUCLEOTIDE-BINDING OLIGOMERIZATION DOMAIN-CONTAINING PROTEIN 2-LIKE"/>
    <property type="match status" value="1"/>
</dbReference>
<feature type="domain" description="NACHT" evidence="4">
    <location>
        <begin position="489"/>
        <end position="621"/>
    </location>
</feature>
<evidence type="ECO:0000256" key="3">
    <source>
        <dbReference type="SAM" id="Coils"/>
    </source>
</evidence>
<dbReference type="GO" id="GO:0005524">
    <property type="term" value="F:ATP binding"/>
    <property type="evidence" value="ECO:0007669"/>
    <property type="project" value="UniProtKB-KW"/>
</dbReference>
<protein>
    <recommendedName>
        <fullName evidence="4">NACHT domain-containing protein</fullName>
    </recommendedName>
</protein>
<dbReference type="PROSITE" id="PS50837">
    <property type="entry name" value="NACHT"/>
    <property type="match status" value="1"/>
</dbReference>
<accession>A0ABD3WDZ9</accession>
<feature type="coiled-coil region" evidence="3">
    <location>
        <begin position="268"/>
        <end position="355"/>
    </location>
</feature>
<dbReference type="SUPFAM" id="SSF52047">
    <property type="entry name" value="RNI-like"/>
    <property type="match status" value="2"/>
</dbReference>
<gene>
    <name evidence="5" type="ORF">ACJMK2_040099</name>
</gene>
<dbReference type="InterPro" id="IPR027897">
    <property type="entry name" value="DUF4559"/>
</dbReference>
<evidence type="ECO:0000313" key="5">
    <source>
        <dbReference type="EMBL" id="KAL3872149.1"/>
    </source>
</evidence>
<proteinExistence type="predicted"/>
<dbReference type="SUPFAM" id="SSF57997">
    <property type="entry name" value="Tropomyosin"/>
    <property type="match status" value="1"/>
</dbReference>
<evidence type="ECO:0000259" key="4">
    <source>
        <dbReference type="PROSITE" id="PS50837"/>
    </source>
</evidence>
<keyword evidence="3" id="KW-0175">Coiled coil</keyword>
<keyword evidence="2" id="KW-0067">ATP-binding</keyword>
<name>A0ABD3WDZ9_SINWO</name>
<dbReference type="Gene3D" id="3.80.10.10">
    <property type="entry name" value="Ribonuclease Inhibitor"/>
    <property type="match status" value="2"/>
</dbReference>
<dbReference type="EMBL" id="JBJQND010000007">
    <property type="protein sequence ID" value="KAL3872149.1"/>
    <property type="molecule type" value="Genomic_DNA"/>
</dbReference>
<dbReference type="Pfam" id="PF15112">
    <property type="entry name" value="DUF4559"/>
    <property type="match status" value="1"/>
</dbReference>
<dbReference type="PANTHER" id="PTHR46312">
    <property type="entry name" value="NACHT DOMAIN-CONTAINING PROTEIN"/>
    <property type="match status" value="1"/>
</dbReference>
<dbReference type="Proteomes" id="UP001634394">
    <property type="component" value="Unassembled WGS sequence"/>
</dbReference>
<evidence type="ECO:0000256" key="2">
    <source>
        <dbReference type="ARBA" id="ARBA00022840"/>
    </source>
</evidence>
<dbReference type="InterPro" id="IPR032675">
    <property type="entry name" value="LRR_dom_sf"/>
</dbReference>
<evidence type="ECO:0000256" key="1">
    <source>
        <dbReference type="ARBA" id="ARBA00022741"/>
    </source>
</evidence>
<evidence type="ECO:0000313" key="6">
    <source>
        <dbReference type="Proteomes" id="UP001634394"/>
    </source>
</evidence>
<comment type="caution">
    <text evidence="5">The sequence shown here is derived from an EMBL/GenBank/DDBJ whole genome shotgun (WGS) entry which is preliminary data.</text>
</comment>
<dbReference type="SUPFAM" id="SSF52540">
    <property type="entry name" value="P-loop containing nucleoside triphosphate hydrolases"/>
    <property type="match status" value="1"/>
</dbReference>
<keyword evidence="1" id="KW-0547">Nucleotide-binding</keyword>
<dbReference type="Gene3D" id="1.20.5.340">
    <property type="match status" value="1"/>
</dbReference>
<reference evidence="5 6" key="1">
    <citation type="submission" date="2024-11" db="EMBL/GenBank/DDBJ databases">
        <title>Chromosome-level genome assembly of the freshwater bivalve Anodonta woodiana.</title>
        <authorList>
            <person name="Chen X."/>
        </authorList>
    </citation>
    <scope>NUCLEOTIDE SEQUENCE [LARGE SCALE GENOMIC DNA]</scope>
    <source>
        <strain evidence="5">MN2024</strain>
        <tissue evidence="5">Gills</tissue>
    </source>
</reference>
<keyword evidence="6" id="KW-1185">Reference proteome</keyword>
<dbReference type="Gene3D" id="3.40.50.300">
    <property type="entry name" value="P-loop containing nucleotide triphosphate hydrolases"/>
    <property type="match status" value="1"/>
</dbReference>
<dbReference type="InterPro" id="IPR027417">
    <property type="entry name" value="P-loop_NTPase"/>
</dbReference>
<sequence length="1490" mass="170035">MPPTTAATKVKDPEYSNWLKVSLALYYLTVGLHTFIQGEVDAMHQFLLQKLYRGSGVLNSKCSSCTSKDIKQKRNTYVWKFKSSCPSHLCDIWLAELLTLHTNPTSNKIYWDNCDVTAWPFVPWECAKLYMPRGQLPANTGPAMSDSQALLTLMANCTYFHGKLSPAGLRLTHMVSKIRNSVMHSEEMRLSDGDCRTFIQDIISLLEDPTHLISLEECKQAVNEIKQIVSDSIDVFFNVELEMIVLRTAVNGVRQDMGKQEERTLISVETLREEYIQLKEEMRTKIDAVENRQDTVENRQDSVKIDLETMENRVDCVENRVVTVENRLNAMENKLDTIERDAESVKELVMEKTQQQQVELSQAIIASVEPLGVRVDAVEEKLTNLQESGHRTGENIACIEDIKKLRDDLIKAYRNLRCVQVSPIFEKKRCDIDSIFVDIVIEEEQESRNMEEESKYDTQLDNPQPPSKNIIKVTSYKQIFLDERGVKFKRVYLRGKGGLGKTTFCRKVLHAWCNAHENKVAAHDSFFQDEAVLKIFDLLFYLNLRELSLEEKNWIEVICTQFPLKEILDKNVLGTLLNTNGDKVLFILDGLDEMIVKPKFLENIVTRRVYPNCCFLISSRPWKISQMELQEGTEIDLLLDLKGFSNENAMKCARNIFKNCYNDVKVIEQFMKDIKGNKLATQLIHVPLLLLILTQVWYENNRSLPCQLHKLYILFINLLTDRVKDKYNKDPNHRQTRFTLGNMQSPLPRKLSETSLVVNFGEGLFVSLCEVAHHFLLCSQKENSLVFEETQLLNVLGDSGKEKLDIALDLGVLSVTDSVSFICRKINASFLHKTFQEFFTALCFIVSHNKLENFQYENIIVFLVGLMPELGKSVLEKVNELCKDDWEALKTEELMKQERSNRTTTRVFYLDSMLGEGLYLNRLYHISNIYLRCNDDIMGENLMLNVSGLVLFNTIFDLHHWNPAFLQSLVLVRSEFTHNTEYSLVNLKRLTGLGYLRLVGLTCELYLPESGSLSVLIMKKLRLSHSCCDVLGRTLKLCSKLEKLAILNTDLHNCVLDLSTLTELTVLDLSKITLPSSCCDIFSRSLPQCTKMRTLYLDITYFQDHLIDFQTKLTGKDMSLCCGNILGKKLNQKKLGICHNNLQCCLLDLSNMTELTDLDIRKVTLSNSCDAIGSTLIHCTKLRKLSIRNTYLQNNVFNHSNMTELTYLDIRKVTLSSSCCDSLVNTLIHCTKLRKLSIRKTDLHKHVLNLSNMTELTDLGIRQVKLSSSCCVALCNSLIHCTKLRKLSIRNTDLQKNVLNLSNMTELTDLDIRKVALSSSCCDALGNSLIYCTKLRKLSIRNTDLQNTVLDLSNMTELTDLDIRKVTLSSSCCDALGDTLIHCTKLRKLSIRNTDLQNNVLNLSNMTELTDLDIRKVTLSSSCCDVLGDTLKNCTKLRKLSIRNTDLQNTFLDLSNMTELTDLDIRKVTLSSSCSDALGDTLHCTKLKAT</sequence>
<dbReference type="InterPro" id="IPR007111">
    <property type="entry name" value="NACHT_NTPase"/>
</dbReference>
<dbReference type="Pfam" id="PF05729">
    <property type="entry name" value="NACHT"/>
    <property type="match status" value="1"/>
</dbReference>